<keyword evidence="2" id="KW-0645">Protease</keyword>
<comment type="caution">
    <text evidence="6">The sequence shown here is derived from an EMBL/GenBank/DDBJ whole genome shotgun (WGS) entry which is preliminary data.</text>
</comment>
<evidence type="ECO:0000256" key="4">
    <source>
        <dbReference type="SAM" id="MobiDB-lite"/>
    </source>
</evidence>
<feature type="region of interest" description="Disordered" evidence="4">
    <location>
        <begin position="1"/>
        <end position="28"/>
    </location>
</feature>
<evidence type="ECO:0000256" key="2">
    <source>
        <dbReference type="ARBA" id="ARBA00022670"/>
    </source>
</evidence>
<dbReference type="SUPFAM" id="SSF54001">
    <property type="entry name" value="Cysteine proteinases"/>
    <property type="match status" value="1"/>
</dbReference>
<dbReference type="GO" id="GO:0008234">
    <property type="term" value="F:cysteine-type peptidase activity"/>
    <property type="evidence" value="ECO:0007669"/>
    <property type="project" value="InterPro"/>
</dbReference>
<protein>
    <recommendedName>
        <fullName evidence="5">Ubiquitin-like protease family profile domain-containing protein</fullName>
    </recommendedName>
</protein>
<sequence>MNLQSSTEAKLPAKTAPEPGGDPNASVALVNTADHSGLAGQDQDEQLKDGVFKLPAKVLDGNDATNNGDVCLRTHPGGGNTTNSNSLFLGNDNLGATASAGQPGLLTAPQTPNGNHLDCSMLHESNRLFYSIAGAASAEQHYLLQDTTQHPEAGQVTHHAEVGPSSLATPINEDEQDRLTVTEPRIEDGDQTLFPDTWFSDQVMVRALSLLAGTAPGDVTVIDPSLSGPYSNESIEVAPHMIVLVPIRVNNTHWLLAIFNGSKKWAQVYDSATEPPNAANREMMLRLFARLFPKGNMADWAISEQHTPMHFESNDCGISVIVAAFFYVSWQLLPPLPIHGFLWNSLFSSWLNESSDPVAWVEQEVKGNSLISALETPPTWPDYPVPPPLDNVRYLLQTIANRKPTAENYMDQLNVLRYMVILASSAAVTIQGAASQDGARLQRRVQGLDESITKAPDVSKLIVELTHQRSDLYHGRVNVCHETAGAMRKLQQYTSLVEREIDNVQGRFCGETGSVEGLKEGSGASATTSL</sequence>
<keyword evidence="3" id="KW-0378">Hydrolase</keyword>
<dbReference type="AlphaFoldDB" id="A0A9P9FTS1"/>
<dbReference type="EMBL" id="JAGMUV010000001">
    <property type="protein sequence ID" value="KAH7176325.1"/>
    <property type="molecule type" value="Genomic_DNA"/>
</dbReference>
<accession>A0A9P9FTS1</accession>
<evidence type="ECO:0000313" key="6">
    <source>
        <dbReference type="EMBL" id="KAH7176325.1"/>
    </source>
</evidence>
<dbReference type="PROSITE" id="PS50600">
    <property type="entry name" value="ULP_PROTEASE"/>
    <property type="match status" value="1"/>
</dbReference>
<evidence type="ECO:0000259" key="5">
    <source>
        <dbReference type="PROSITE" id="PS50600"/>
    </source>
</evidence>
<dbReference type="Pfam" id="PF02902">
    <property type="entry name" value="Peptidase_C48"/>
    <property type="match status" value="1"/>
</dbReference>
<evidence type="ECO:0000313" key="7">
    <source>
        <dbReference type="Proteomes" id="UP000738349"/>
    </source>
</evidence>
<gene>
    <name evidence="6" type="ORF">EDB81DRAFT_850255</name>
</gene>
<dbReference type="Proteomes" id="UP000738349">
    <property type="component" value="Unassembled WGS sequence"/>
</dbReference>
<feature type="domain" description="Ubiquitin-like protease family profile" evidence="5">
    <location>
        <begin position="171"/>
        <end position="327"/>
    </location>
</feature>
<evidence type="ECO:0000256" key="1">
    <source>
        <dbReference type="ARBA" id="ARBA00005234"/>
    </source>
</evidence>
<dbReference type="InterPro" id="IPR003653">
    <property type="entry name" value="Peptidase_C48_C"/>
</dbReference>
<dbReference type="Gene3D" id="3.30.310.130">
    <property type="entry name" value="Ubiquitin-related"/>
    <property type="match status" value="1"/>
</dbReference>
<name>A0A9P9FTS1_9HYPO</name>
<dbReference type="Gene3D" id="1.10.418.20">
    <property type="match status" value="1"/>
</dbReference>
<comment type="similarity">
    <text evidence="1">Belongs to the peptidase C48 family.</text>
</comment>
<reference evidence="6" key="1">
    <citation type="journal article" date="2021" name="Nat. Commun.">
        <title>Genetic determinants of endophytism in the Arabidopsis root mycobiome.</title>
        <authorList>
            <person name="Mesny F."/>
            <person name="Miyauchi S."/>
            <person name="Thiergart T."/>
            <person name="Pickel B."/>
            <person name="Atanasova L."/>
            <person name="Karlsson M."/>
            <person name="Huettel B."/>
            <person name="Barry K.W."/>
            <person name="Haridas S."/>
            <person name="Chen C."/>
            <person name="Bauer D."/>
            <person name="Andreopoulos W."/>
            <person name="Pangilinan J."/>
            <person name="LaButti K."/>
            <person name="Riley R."/>
            <person name="Lipzen A."/>
            <person name="Clum A."/>
            <person name="Drula E."/>
            <person name="Henrissat B."/>
            <person name="Kohler A."/>
            <person name="Grigoriev I.V."/>
            <person name="Martin F.M."/>
            <person name="Hacquard S."/>
        </authorList>
    </citation>
    <scope>NUCLEOTIDE SEQUENCE</scope>
    <source>
        <strain evidence="6">MPI-CAGE-AT-0147</strain>
    </source>
</reference>
<keyword evidence="7" id="KW-1185">Reference proteome</keyword>
<organism evidence="6 7">
    <name type="scientific">Dactylonectria macrodidyma</name>
    <dbReference type="NCBI Taxonomy" id="307937"/>
    <lineage>
        <taxon>Eukaryota</taxon>
        <taxon>Fungi</taxon>
        <taxon>Dikarya</taxon>
        <taxon>Ascomycota</taxon>
        <taxon>Pezizomycotina</taxon>
        <taxon>Sordariomycetes</taxon>
        <taxon>Hypocreomycetidae</taxon>
        <taxon>Hypocreales</taxon>
        <taxon>Nectriaceae</taxon>
        <taxon>Dactylonectria</taxon>
    </lineage>
</organism>
<dbReference type="GO" id="GO:0019783">
    <property type="term" value="F:ubiquitin-like protein peptidase activity"/>
    <property type="evidence" value="ECO:0007669"/>
    <property type="project" value="UniProtKB-ARBA"/>
</dbReference>
<dbReference type="InterPro" id="IPR038765">
    <property type="entry name" value="Papain-like_cys_pep_sf"/>
</dbReference>
<proteinExistence type="inferred from homology"/>
<evidence type="ECO:0000256" key="3">
    <source>
        <dbReference type="ARBA" id="ARBA00022801"/>
    </source>
</evidence>
<dbReference type="OrthoDB" id="4805806at2759"/>
<dbReference type="GO" id="GO:0006508">
    <property type="term" value="P:proteolysis"/>
    <property type="evidence" value="ECO:0007669"/>
    <property type="project" value="UniProtKB-KW"/>
</dbReference>